<name>A0A345EAX1_9EURY</name>
<dbReference type="GeneID" id="37286386"/>
<dbReference type="RefSeq" id="WP_114605302.1">
    <property type="nucleotide sequence ID" value="NZ_CP031148.1"/>
</dbReference>
<gene>
    <name evidence="2" type="ORF">DU484_05370</name>
</gene>
<dbReference type="EMBL" id="CP031148">
    <property type="protein sequence ID" value="AXG09343.1"/>
    <property type="molecule type" value="Genomic_DNA"/>
</dbReference>
<dbReference type="AlphaFoldDB" id="A0A345EAX1"/>
<reference evidence="2 3" key="1">
    <citation type="submission" date="2018-07" db="EMBL/GenBank/DDBJ databases">
        <title>Genome sequences of Haloplanus sp. CBA1112.</title>
        <authorList>
            <person name="Kim Y.B."/>
            <person name="Roh S.W."/>
        </authorList>
    </citation>
    <scope>NUCLEOTIDE SEQUENCE [LARGE SCALE GENOMIC DNA]</scope>
    <source>
        <strain evidence="2 3">CBA1112</strain>
    </source>
</reference>
<protein>
    <submittedName>
        <fullName evidence="2">Uncharacterized protein</fullName>
    </submittedName>
</protein>
<accession>A0A345EAX1</accession>
<proteinExistence type="predicted"/>
<feature type="region of interest" description="Disordered" evidence="1">
    <location>
        <begin position="20"/>
        <end position="39"/>
    </location>
</feature>
<evidence type="ECO:0000256" key="1">
    <source>
        <dbReference type="SAM" id="MobiDB-lite"/>
    </source>
</evidence>
<evidence type="ECO:0000313" key="2">
    <source>
        <dbReference type="EMBL" id="AXG09343.1"/>
    </source>
</evidence>
<dbReference type="KEGG" id="haq:DU484_05370"/>
<dbReference type="Proteomes" id="UP000252985">
    <property type="component" value="Chromosome"/>
</dbReference>
<sequence>MGDVTMCHHHERTSWWTERVEDDEPVDAADDDWTPEGFEEERDVEVELVTDGGDGDDGDA</sequence>
<organism evidence="2 3">
    <name type="scientific">Haloplanus rubicundus</name>
    <dbReference type="NCBI Taxonomy" id="1547898"/>
    <lineage>
        <taxon>Archaea</taxon>
        <taxon>Methanobacteriati</taxon>
        <taxon>Methanobacteriota</taxon>
        <taxon>Stenosarchaea group</taxon>
        <taxon>Halobacteria</taxon>
        <taxon>Halobacteriales</taxon>
        <taxon>Haloferacaceae</taxon>
        <taxon>Haloplanus</taxon>
    </lineage>
</organism>
<evidence type="ECO:0000313" key="3">
    <source>
        <dbReference type="Proteomes" id="UP000252985"/>
    </source>
</evidence>